<dbReference type="SUPFAM" id="SSF100895">
    <property type="entry name" value="Kazal-type serine protease inhibitors"/>
    <property type="match status" value="1"/>
</dbReference>
<dbReference type="FunFam" id="3.30.60.30:FF:000162">
    <property type="entry name" value="Solute carrier organic anion transporter family member"/>
    <property type="match status" value="1"/>
</dbReference>
<evidence type="ECO:0000256" key="4">
    <source>
        <dbReference type="ARBA" id="ARBA00022692"/>
    </source>
</evidence>
<dbReference type="InterPro" id="IPR002350">
    <property type="entry name" value="Kazal_dom"/>
</dbReference>
<feature type="transmembrane region" description="Helical" evidence="8">
    <location>
        <begin position="89"/>
        <end position="109"/>
    </location>
</feature>
<dbReference type="GO" id="GO:0016323">
    <property type="term" value="C:basolateral plasma membrane"/>
    <property type="evidence" value="ECO:0000318"/>
    <property type="project" value="GO_Central"/>
</dbReference>
<keyword evidence="5 8" id="KW-1133">Transmembrane helix</keyword>
<feature type="region of interest" description="Disordered" evidence="9">
    <location>
        <begin position="647"/>
        <end position="672"/>
    </location>
</feature>
<dbReference type="InParanoid" id="A0A7M7N1V3"/>
<evidence type="ECO:0000259" key="10">
    <source>
        <dbReference type="PROSITE" id="PS50850"/>
    </source>
</evidence>
<keyword evidence="13" id="KW-1185">Reference proteome</keyword>
<dbReference type="Pfam" id="PF03137">
    <property type="entry name" value="OATP"/>
    <property type="match status" value="1"/>
</dbReference>
<dbReference type="PROSITE" id="PS51465">
    <property type="entry name" value="KAZAL_2"/>
    <property type="match status" value="1"/>
</dbReference>
<comment type="subcellular location">
    <subcellularLocation>
        <location evidence="1 8">Cell membrane</location>
        <topology evidence="1 8">Multi-pass membrane protein</topology>
    </subcellularLocation>
</comment>
<evidence type="ECO:0000256" key="7">
    <source>
        <dbReference type="ARBA" id="ARBA00023157"/>
    </source>
</evidence>
<evidence type="ECO:0000256" key="1">
    <source>
        <dbReference type="ARBA" id="ARBA00004651"/>
    </source>
</evidence>
<dbReference type="OMA" id="WETSCEG"/>
<feature type="transmembrane region" description="Helical" evidence="8">
    <location>
        <begin position="174"/>
        <end position="202"/>
    </location>
</feature>
<sequence>MDREEETSKAEVEKFMLGADAEPDGKEKTTFGWMWCRPKCFQVINNPLGYCGMLCLLTICQSMTTFGLVYVNLTTLEKRFSFNSVQSSWISSSYDFCNLVVAVLVSYFGEKGHRPLWVGISSIVFAMGSIIFTLPHFISPNYVYHETVSDYCGLPNQTSSCDDVMHEPVNEPSYVYPFFFVTGQLLHGIGSASLYTLGVAFIDENVPTRHFSTYMGVYQGVCVIGPAIGYAIGGVFLSIYGDLNLDVDTDTLTIDKDSPLWVGAWWIGFIMNGVLLFIFSLIYMGFPRALPGGSKVMRDRKFETQKGSEFTVKKGAINQTKDLPRAVWTLVTNLPFMFMSMTVVVQFFLLAAFAVFGPKFIESQFSMTPTEAAYVMGILSVAGGFTGALIGGIFLNRLDLKFTGLMKLGATLAFLSMSTCCVFTAVCPTVGFAGVTVSYGNTSLSHVGTPILNATCNSHCACSSSYDPVCGSDGIMYFSACHAGCDVGTLENGDMTFIECRCFTDPTTTSGLGTAVSGTCDNSCPYTKLYYAAFFFILLFGAATGVSTWTASIRIVSHSQRAFALGFQTLLYGLIGCVPGPIVLGALLDQSCLLWETSCEGTGNCWLYENRNSALWFLVISVGCQFLAVMFFLLALFSYRPPDQVVPTKGQDSSEETTGNLSQDSNNTAVTA</sequence>
<evidence type="ECO:0000256" key="9">
    <source>
        <dbReference type="SAM" id="MobiDB-lite"/>
    </source>
</evidence>
<dbReference type="Gene3D" id="1.20.1250.20">
    <property type="entry name" value="MFS general substrate transporter like domains"/>
    <property type="match status" value="1"/>
</dbReference>
<keyword evidence="3" id="KW-1003">Cell membrane</keyword>
<comment type="similarity">
    <text evidence="2 8">Belongs to the organo anion transporter (TC 2.A.60) family.</text>
</comment>
<evidence type="ECO:0000259" key="11">
    <source>
        <dbReference type="PROSITE" id="PS51465"/>
    </source>
</evidence>
<dbReference type="Proteomes" id="UP000007110">
    <property type="component" value="Unassembled WGS sequence"/>
</dbReference>
<name>A0A7M7N1V3_STRPU</name>
<dbReference type="GO" id="GO:0015347">
    <property type="term" value="F:sodium-independent organic anion transmembrane transporter activity"/>
    <property type="evidence" value="ECO:0000318"/>
    <property type="project" value="GO_Central"/>
</dbReference>
<proteinExistence type="inferred from homology"/>
<accession>A0A7M7N1V3</accession>
<keyword evidence="8" id="KW-0406">Ion transport</keyword>
<feature type="compositionally biased region" description="Polar residues" evidence="9">
    <location>
        <begin position="656"/>
        <end position="672"/>
    </location>
</feature>
<evidence type="ECO:0000256" key="8">
    <source>
        <dbReference type="RuleBase" id="RU362056"/>
    </source>
</evidence>
<feature type="transmembrane region" description="Helical" evidence="8">
    <location>
        <begin position="260"/>
        <end position="286"/>
    </location>
</feature>
<feature type="domain" description="Kazal-like" evidence="11">
    <location>
        <begin position="450"/>
        <end position="504"/>
    </location>
</feature>
<dbReference type="Gene3D" id="3.30.60.30">
    <property type="match status" value="1"/>
</dbReference>
<dbReference type="InterPro" id="IPR036259">
    <property type="entry name" value="MFS_trans_sf"/>
</dbReference>
<feature type="domain" description="Major facilitator superfamily (MFS) profile" evidence="10">
    <location>
        <begin position="51"/>
        <end position="640"/>
    </location>
</feature>
<dbReference type="GeneID" id="577875"/>
<evidence type="ECO:0000256" key="6">
    <source>
        <dbReference type="ARBA" id="ARBA00023136"/>
    </source>
</evidence>
<feature type="transmembrane region" description="Helical" evidence="8">
    <location>
        <begin position="614"/>
        <end position="639"/>
    </location>
</feature>
<feature type="transmembrane region" description="Helical" evidence="8">
    <location>
        <begin position="529"/>
        <end position="551"/>
    </location>
</feature>
<keyword evidence="7" id="KW-1015">Disulfide bond</keyword>
<dbReference type="InterPro" id="IPR004156">
    <property type="entry name" value="OATP"/>
</dbReference>
<dbReference type="InterPro" id="IPR036058">
    <property type="entry name" value="Kazal_dom_sf"/>
</dbReference>
<evidence type="ECO:0000256" key="5">
    <source>
        <dbReference type="ARBA" id="ARBA00022989"/>
    </source>
</evidence>
<keyword evidence="4 8" id="KW-0812">Transmembrane</keyword>
<dbReference type="GO" id="GO:0043252">
    <property type="term" value="P:sodium-independent organic anion transport"/>
    <property type="evidence" value="ECO:0000318"/>
    <property type="project" value="GO_Central"/>
</dbReference>
<dbReference type="KEGG" id="spu:577875"/>
<dbReference type="AlphaFoldDB" id="A0A7M7N1V3"/>
<dbReference type="NCBIfam" id="TIGR00805">
    <property type="entry name" value="oat"/>
    <property type="match status" value="1"/>
</dbReference>
<keyword evidence="6 8" id="KW-0472">Membrane</keyword>
<evidence type="ECO:0000313" key="12">
    <source>
        <dbReference type="EnsemblMetazoa" id="XP_030829851"/>
    </source>
</evidence>
<dbReference type="PROSITE" id="PS00282">
    <property type="entry name" value="KAZAL_1"/>
    <property type="match status" value="1"/>
</dbReference>
<feature type="transmembrane region" description="Helical" evidence="8">
    <location>
        <begin position="408"/>
        <end position="435"/>
    </location>
</feature>
<dbReference type="Pfam" id="PF07648">
    <property type="entry name" value="Kazal_2"/>
    <property type="match status" value="1"/>
</dbReference>
<dbReference type="SUPFAM" id="SSF103473">
    <property type="entry name" value="MFS general substrate transporter"/>
    <property type="match status" value="2"/>
</dbReference>
<dbReference type="PANTHER" id="PTHR11388">
    <property type="entry name" value="ORGANIC ANION TRANSPORTER"/>
    <property type="match status" value="1"/>
</dbReference>
<dbReference type="PROSITE" id="PS50850">
    <property type="entry name" value="MFS"/>
    <property type="match status" value="1"/>
</dbReference>
<reference evidence="12" key="2">
    <citation type="submission" date="2021-01" db="UniProtKB">
        <authorList>
            <consortium name="EnsemblMetazoa"/>
        </authorList>
    </citation>
    <scope>IDENTIFICATION</scope>
</reference>
<protein>
    <recommendedName>
        <fullName evidence="8">Solute carrier organic anion transporter family member</fullName>
    </recommendedName>
</protein>
<feature type="transmembrane region" description="Helical" evidence="8">
    <location>
        <begin position="327"/>
        <end position="353"/>
    </location>
</feature>
<evidence type="ECO:0000313" key="13">
    <source>
        <dbReference type="Proteomes" id="UP000007110"/>
    </source>
</evidence>
<evidence type="ECO:0000256" key="2">
    <source>
        <dbReference type="ARBA" id="ARBA00009657"/>
    </source>
</evidence>
<dbReference type="EnsemblMetazoa" id="XM_030973991">
    <property type="protein sequence ID" value="XP_030829851"/>
    <property type="gene ID" value="LOC577875"/>
</dbReference>
<organism evidence="12 13">
    <name type="scientific">Strongylocentrotus purpuratus</name>
    <name type="common">Purple sea urchin</name>
    <dbReference type="NCBI Taxonomy" id="7668"/>
    <lineage>
        <taxon>Eukaryota</taxon>
        <taxon>Metazoa</taxon>
        <taxon>Echinodermata</taxon>
        <taxon>Eleutherozoa</taxon>
        <taxon>Echinozoa</taxon>
        <taxon>Echinoidea</taxon>
        <taxon>Euechinoidea</taxon>
        <taxon>Echinacea</taxon>
        <taxon>Camarodonta</taxon>
        <taxon>Echinidea</taxon>
        <taxon>Strongylocentrotidae</taxon>
        <taxon>Strongylocentrotus</taxon>
    </lineage>
</organism>
<keyword evidence="8" id="KW-0813">Transport</keyword>
<feature type="transmembrane region" description="Helical" evidence="8">
    <location>
        <begin position="47"/>
        <end position="69"/>
    </location>
</feature>
<feature type="transmembrane region" description="Helical" evidence="8">
    <location>
        <begin position="563"/>
        <end position="588"/>
    </location>
</feature>
<evidence type="ECO:0000256" key="3">
    <source>
        <dbReference type="ARBA" id="ARBA00022475"/>
    </source>
</evidence>
<feature type="transmembrane region" description="Helical" evidence="8">
    <location>
        <begin position="116"/>
        <end position="138"/>
    </location>
</feature>
<dbReference type="PANTHER" id="PTHR11388:SF100">
    <property type="entry name" value="SOLUTE CARRIER ORGANIC ANION TRANSPORTER FAMILY MEMBER 4A1"/>
    <property type="match status" value="1"/>
</dbReference>
<dbReference type="OrthoDB" id="6770063at2759"/>
<dbReference type="InterPro" id="IPR020846">
    <property type="entry name" value="MFS_dom"/>
</dbReference>
<feature type="transmembrane region" description="Helical" evidence="8">
    <location>
        <begin position="214"/>
        <end position="240"/>
    </location>
</feature>
<dbReference type="RefSeq" id="XP_030829851.1">
    <property type="nucleotide sequence ID" value="XM_030973991.1"/>
</dbReference>
<dbReference type="GO" id="GO:0006811">
    <property type="term" value="P:monoatomic ion transport"/>
    <property type="evidence" value="ECO:0007669"/>
    <property type="project" value="UniProtKB-KW"/>
</dbReference>
<feature type="transmembrane region" description="Helical" evidence="8">
    <location>
        <begin position="373"/>
        <end position="396"/>
    </location>
</feature>
<reference evidence="13" key="1">
    <citation type="submission" date="2015-02" db="EMBL/GenBank/DDBJ databases">
        <title>Genome sequencing for Strongylocentrotus purpuratus.</title>
        <authorList>
            <person name="Murali S."/>
            <person name="Liu Y."/>
            <person name="Vee V."/>
            <person name="English A."/>
            <person name="Wang M."/>
            <person name="Skinner E."/>
            <person name="Han Y."/>
            <person name="Muzny D.M."/>
            <person name="Worley K.C."/>
            <person name="Gibbs R.A."/>
        </authorList>
    </citation>
    <scope>NUCLEOTIDE SEQUENCE</scope>
</reference>